<feature type="domain" description="Dyskerin-like" evidence="7">
    <location>
        <begin position="1"/>
        <end position="57"/>
    </location>
</feature>
<dbReference type="GO" id="GO:0000495">
    <property type="term" value="P:box H/ACA sno(s)RNA 3'-end processing"/>
    <property type="evidence" value="ECO:0007669"/>
    <property type="project" value="TreeGrafter"/>
</dbReference>
<evidence type="ECO:0000256" key="5">
    <source>
        <dbReference type="HAMAP-Rule" id="MF_01081"/>
    </source>
</evidence>
<dbReference type="GO" id="GO:0031120">
    <property type="term" value="P:snRNA pseudouridine synthesis"/>
    <property type="evidence" value="ECO:0007669"/>
    <property type="project" value="TreeGrafter"/>
</dbReference>
<dbReference type="PANTHER" id="PTHR23127">
    <property type="entry name" value="CENTROMERE/MICROTUBULE BINDING PROTEIN CBF5"/>
    <property type="match status" value="1"/>
</dbReference>
<dbReference type="InterPro" id="IPR020103">
    <property type="entry name" value="PsdUridine_synth_cat_dom_sf"/>
</dbReference>
<dbReference type="EMBL" id="LGHB01000037">
    <property type="protein sequence ID" value="KUK95140.1"/>
    <property type="molecule type" value="Genomic_DNA"/>
</dbReference>
<evidence type="ECO:0000256" key="4">
    <source>
        <dbReference type="ARBA" id="ARBA00060775"/>
    </source>
</evidence>
<dbReference type="InterPro" id="IPR015947">
    <property type="entry name" value="PUA-like_sf"/>
</dbReference>
<dbReference type="SMART" id="SM00359">
    <property type="entry name" value="PUA"/>
    <property type="match status" value="1"/>
</dbReference>
<dbReference type="InterPro" id="IPR004521">
    <property type="entry name" value="Uncharacterised_CHP00451"/>
</dbReference>
<reference evidence="9" key="1">
    <citation type="journal article" date="2015" name="MBio">
        <title>Genome-resolved metagenomic analysis reveals roles for candidate phyla and other microbial community members in biogeochemical transformations in oil reservoirs.</title>
        <authorList>
            <person name="Hu P."/>
            <person name="Tom L."/>
            <person name="Singh A."/>
            <person name="Thomas B.C."/>
            <person name="Baker B.J."/>
            <person name="Piceno Y.M."/>
            <person name="Andersen G.L."/>
            <person name="Banfield J.F."/>
        </authorList>
    </citation>
    <scope>NUCLEOTIDE SEQUENCE [LARGE SCALE GENOMIC DNA]</scope>
    <source>
        <strain evidence="9">56_747</strain>
    </source>
</reference>
<dbReference type="InterPro" id="IPR026326">
    <property type="entry name" value="TruB_arch"/>
</dbReference>
<proteinExistence type="inferred from homology"/>
<dbReference type="AlphaFoldDB" id="A0A117LFX0"/>
<feature type="active site" description="Nucleophile" evidence="5">
    <location>
        <position position="76"/>
    </location>
</feature>
<feature type="domain" description="PUA" evidence="6">
    <location>
        <begin position="245"/>
        <end position="319"/>
    </location>
</feature>
<evidence type="ECO:0000313" key="8">
    <source>
        <dbReference type="EMBL" id="KUK44950.1"/>
    </source>
</evidence>
<dbReference type="Pfam" id="PF01509">
    <property type="entry name" value="TruB_N"/>
    <property type="match status" value="1"/>
</dbReference>
<dbReference type="PANTHER" id="PTHR23127:SF0">
    <property type="entry name" value="H_ACA RIBONUCLEOPROTEIN COMPLEX SUBUNIT DKC1"/>
    <property type="match status" value="1"/>
</dbReference>
<dbReference type="Gene3D" id="2.30.130.10">
    <property type="entry name" value="PUA domain"/>
    <property type="match status" value="1"/>
</dbReference>
<dbReference type="Proteomes" id="UP000053961">
    <property type="component" value="Unassembled WGS sequence"/>
</dbReference>
<dbReference type="GO" id="GO:0031119">
    <property type="term" value="P:tRNA pseudouridine synthesis"/>
    <property type="evidence" value="ECO:0007669"/>
    <property type="project" value="UniProtKB-UniRule"/>
</dbReference>
<comment type="function">
    <text evidence="3 5">Could be responsible for synthesis of pseudouridine from uracil-55 in the psi GC loop of transfer RNAs.</text>
</comment>
<dbReference type="GO" id="GO:0031118">
    <property type="term" value="P:rRNA pseudouridine synthesis"/>
    <property type="evidence" value="ECO:0007669"/>
    <property type="project" value="TreeGrafter"/>
</dbReference>
<dbReference type="EMBL" id="LGFT01000011">
    <property type="protein sequence ID" value="KUK44950.1"/>
    <property type="molecule type" value="Genomic_DNA"/>
</dbReference>
<protein>
    <recommendedName>
        <fullName evidence="5">Probable tRNA pseudouridine synthase B</fullName>
        <ecNumber evidence="5">5.4.99.25</ecNumber>
    </recommendedName>
    <alternativeName>
        <fullName evidence="5">tRNA pseudouridine(55) synthase</fullName>
        <shortName evidence="5">Psi55 synthase</shortName>
    </alternativeName>
    <alternativeName>
        <fullName evidence="5">tRNA pseudouridylate synthase</fullName>
    </alternativeName>
    <alternativeName>
        <fullName evidence="5">tRNA-uridine isomerase</fullName>
    </alternativeName>
</protein>
<dbReference type="NCBIfam" id="TIGR00451">
    <property type="entry name" value="unchar_dom_2"/>
    <property type="match status" value="1"/>
</dbReference>
<keyword evidence="2 5" id="KW-0413">Isomerase</keyword>
<dbReference type="GO" id="GO:1990481">
    <property type="term" value="P:mRNA pseudouridine synthesis"/>
    <property type="evidence" value="ECO:0007669"/>
    <property type="project" value="TreeGrafter"/>
</dbReference>
<evidence type="ECO:0000313" key="9">
    <source>
        <dbReference type="EMBL" id="KUK95140.1"/>
    </source>
</evidence>
<dbReference type="SMART" id="SM01136">
    <property type="entry name" value="DKCLD"/>
    <property type="match status" value="1"/>
</dbReference>
<dbReference type="InterPro" id="IPR004802">
    <property type="entry name" value="tRNA_PsdUridine_synth_B_fam"/>
</dbReference>
<organism evidence="8 11">
    <name type="scientific">Methanothrix harundinacea</name>
    <dbReference type="NCBI Taxonomy" id="301375"/>
    <lineage>
        <taxon>Archaea</taxon>
        <taxon>Methanobacteriati</taxon>
        <taxon>Methanobacteriota</taxon>
        <taxon>Stenosarchaea group</taxon>
        <taxon>Methanomicrobia</taxon>
        <taxon>Methanotrichales</taxon>
        <taxon>Methanotrichaceae</taxon>
        <taxon>Methanothrix</taxon>
    </lineage>
</organism>
<dbReference type="InterPro" id="IPR036974">
    <property type="entry name" value="PUA_sf"/>
</dbReference>
<dbReference type="InterPro" id="IPR032819">
    <property type="entry name" value="TruB_C"/>
</dbReference>
<dbReference type="CDD" id="cd21148">
    <property type="entry name" value="PUA_Cbf5"/>
    <property type="match status" value="1"/>
</dbReference>
<dbReference type="HAMAP" id="MF_01081">
    <property type="entry name" value="TruB_arch"/>
    <property type="match status" value="1"/>
</dbReference>
<reference evidence="10 11" key="2">
    <citation type="journal article" date="2015" name="MBio">
        <title>Genome-Resolved Metagenomic Analysis Reveals Roles for Candidate Phyla and Other Microbial Community Members in Biogeochemical Transformations in Oil Reservoirs.</title>
        <authorList>
            <person name="Hu P."/>
            <person name="Tom L."/>
            <person name="Singh A."/>
            <person name="Thomas B.C."/>
            <person name="Baker B.J."/>
            <person name="Piceno Y.M."/>
            <person name="Andersen G.L."/>
            <person name="Banfield J.F."/>
        </authorList>
    </citation>
    <scope>NUCLEOTIDE SEQUENCE [LARGE SCALE GENOMIC DNA]</scope>
    <source>
        <strain evidence="8">57_489</strain>
    </source>
</reference>
<dbReference type="InterPro" id="IPR012960">
    <property type="entry name" value="Dyskerin-like"/>
</dbReference>
<dbReference type="NCBIfam" id="NF003280">
    <property type="entry name" value="PRK04270.1"/>
    <property type="match status" value="1"/>
</dbReference>
<evidence type="ECO:0000313" key="10">
    <source>
        <dbReference type="Proteomes" id="UP000053961"/>
    </source>
</evidence>
<sequence length="332" mass="36417">MVGSLPSDRVREVLVRRVGRTDPRYGFSPAERPLDLHMRLGCINLDKPPGPTSHEVVAWVKRILEIESAGHSGTLDPKVTGILPTMLGDSTRVVETLLAAGKEYVCLMRVHATIPRKRILEVCGEFQGVIYQRPPLKSSVKRALRTREVYYLDVLEIEGPRVLFRAGCEAGTYIRKLCHDIGLALGTGAHMEELRRTKSGPFREDGTLVTLHDLKDAKEIWRETGDESLLRRAILPVEEALRHMPSLVVSDGAVDAICHGAPLAAPGLLSLESGIKAEEKVVIYTLKGEAVAVAQAAMNSEEMMASSNGIVAKTSRVVMAPGTYPRLWSKKS</sequence>
<dbReference type="EC" id="5.4.99.25" evidence="5"/>
<evidence type="ECO:0000259" key="7">
    <source>
        <dbReference type="SMART" id="SM01136"/>
    </source>
</evidence>
<name>A0A117LFX0_9EURY</name>
<evidence type="ECO:0000256" key="3">
    <source>
        <dbReference type="ARBA" id="ARBA00060072"/>
    </source>
</evidence>
<evidence type="ECO:0000256" key="2">
    <source>
        <dbReference type="ARBA" id="ARBA00023235"/>
    </source>
</evidence>
<accession>A0A117LFX0</accession>
<dbReference type="FunFam" id="3.30.2350.10:FF:000001">
    <property type="entry name" value="H/ACA ribonucleoprotein complex subunit CBF5"/>
    <property type="match status" value="1"/>
</dbReference>
<dbReference type="GO" id="GO:0160148">
    <property type="term" value="F:tRNA pseudouridine(55) synthase activity"/>
    <property type="evidence" value="ECO:0007669"/>
    <property type="project" value="UniProtKB-EC"/>
</dbReference>
<dbReference type="NCBIfam" id="TIGR00425">
    <property type="entry name" value="CBF5"/>
    <property type="match status" value="1"/>
</dbReference>
<evidence type="ECO:0000256" key="1">
    <source>
        <dbReference type="ARBA" id="ARBA00022694"/>
    </source>
</evidence>
<dbReference type="PROSITE" id="PS50890">
    <property type="entry name" value="PUA"/>
    <property type="match status" value="1"/>
</dbReference>
<keyword evidence="1 5" id="KW-0819">tRNA processing</keyword>
<dbReference type="Proteomes" id="UP000057043">
    <property type="component" value="Unassembled WGS sequence"/>
</dbReference>
<comment type="similarity">
    <text evidence="4 5">Belongs to the pseudouridine synthase TruB family. Type 2 subfamily.</text>
</comment>
<dbReference type="Pfam" id="PF01472">
    <property type="entry name" value="PUA"/>
    <property type="match status" value="1"/>
</dbReference>
<comment type="catalytic activity">
    <reaction evidence="5">
        <text>uridine(55) in tRNA = pseudouridine(55) in tRNA</text>
        <dbReference type="Rhea" id="RHEA:42532"/>
        <dbReference type="Rhea" id="RHEA-COMP:10101"/>
        <dbReference type="Rhea" id="RHEA-COMP:10102"/>
        <dbReference type="ChEBI" id="CHEBI:65314"/>
        <dbReference type="ChEBI" id="CHEBI:65315"/>
        <dbReference type="EC" id="5.4.99.25"/>
    </reaction>
</comment>
<evidence type="ECO:0000259" key="6">
    <source>
        <dbReference type="SMART" id="SM00359"/>
    </source>
</evidence>
<gene>
    <name evidence="5" type="primary">truB</name>
    <name evidence="8" type="ORF">XD72_0656</name>
    <name evidence="9" type="ORF">XE07_1878</name>
</gene>
<dbReference type="InterPro" id="IPR002478">
    <property type="entry name" value="PUA"/>
</dbReference>
<comment type="caution">
    <text evidence="8">The sequence shown here is derived from an EMBL/GenBank/DDBJ whole genome shotgun (WGS) entry which is preliminary data.</text>
</comment>
<dbReference type="SUPFAM" id="SSF88697">
    <property type="entry name" value="PUA domain-like"/>
    <property type="match status" value="1"/>
</dbReference>
<dbReference type="Pfam" id="PF16198">
    <property type="entry name" value="TruB_C_2"/>
    <property type="match status" value="1"/>
</dbReference>
<dbReference type="PATRIC" id="fig|301375.6.peg.1321"/>
<dbReference type="Gene3D" id="3.30.2350.10">
    <property type="entry name" value="Pseudouridine synthase"/>
    <property type="match status" value="1"/>
</dbReference>
<evidence type="ECO:0000313" key="11">
    <source>
        <dbReference type="Proteomes" id="UP000057043"/>
    </source>
</evidence>
<dbReference type="Pfam" id="PF08068">
    <property type="entry name" value="DKCLD"/>
    <property type="match status" value="1"/>
</dbReference>
<dbReference type="InterPro" id="IPR002501">
    <property type="entry name" value="PsdUridine_synth_N"/>
</dbReference>
<dbReference type="SUPFAM" id="SSF55120">
    <property type="entry name" value="Pseudouridine synthase"/>
    <property type="match status" value="1"/>
</dbReference>
<dbReference type="GO" id="GO:0003723">
    <property type="term" value="F:RNA binding"/>
    <property type="evidence" value="ECO:0007669"/>
    <property type="project" value="InterPro"/>
</dbReference>
<dbReference type="CDD" id="cd02572">
    <property type="entry name" value="PseudoU_synth_hDyskerin"/>
    <property type="match status" value="1"/>
</dbReference>